<proteinExistence type="predicted"/>
<keyword evidence="1" id="KW-0812">Transmembrane</keyword>
<gene>
    <name evidence="2" type="ORF">EPI10_027381</name>
</gene>
<keyword evidence="3" id="KW-1185">Reference proteome</keyword>
<feature type="transmembrane region" description="Helical" evidence="1">
    <location>
        <begin position="139"/>
        <end position="162"/>
    </location>
</feature>
<evidence type="ECO:0000313" key="2">
    <source>
        <dbReference type="EMBL" id="KAA3460750.1"/>
    </source>
</evidence>
<name>A0A5B6URQ1_9ROSI</name>
<keyword evidence="1" id="KW-1133">Transmembrane helix</keyword>
<protein>
    <submittedName>
        <fullName evidence="2">CTL-like protein</fullName>
    </submittedName>
</protein>
<comment type="caution">
    <text evidence="2">The sequence shown here is derived from an EMBL/GenBank/DDBJ whole genome shotgun (WGS) entry which is preliminary data.</text>
</comment>
<sequence length="174" mass="20041">MAFFLQYLLQVPAESTWVEMFLIKMQRKFRSLAKGTKPLCFYHVPNNAFNRDLIKGSALFRSQKVKAHVIRHSDRSWISMQKVEELNPGAGYAQILGRNTSLPFVYTRENELCGSALPIGLMMVNQQIQLPIPLLLRLFLLYAYFEESAAFINITLALLWILQLLKKEINSSLC</sequence>
<accession>A0A5B6URQ1</accession>
<dbReference type="OrthoDB" id="44736at2759"/>
<evidence type="ECO:0000256" key="1">
    <source>
        <dbReference type="SAM" id="Phobius"/>
    </source>
</evidence>
<keyword evidence="1" id="KW-0472">Membrane</keyword>
<organism evidence="2 3">
    <name type="scientific">Gossypium australe</name>
    <dbReference type="NCBI Taxonomy" id="47621"/>
    <lineage>
        <taxon>Eukaryota</taxon>
        <taxon>Viridiplantae</taxon>
        <taxon>Streptophyta</taxon>
        <taxon>Embryophyta</taxon>
        <taxon>Tracheophyta</taxon>
        <taxon>Spermatophyta</taxon>
        <taxon>Magnoliopsida</taxon>
        <taxon>eudicotyledons</taxon>
        <taxon>Gunneridae</taxon>
        <taxon>Pentapetalae</taxon>
        <taxon>rosids</taxon>
        <taxon>malvids</taxon>
        <taxon>Malvales</taxon>
        <taxon>Malvaceae</taxon>
        <taxon>Malvoideae</taxon>
        <taxon>Gossypium</taxon>
    </lineage>
</organism>
<reference evidence="3" key="1">
    <citation type="journal article" date="2019" name="Plant Biotechnol. J.">
        <title>Genome sequencing of the Australian wild diploid species Gossypium australe highlights disease resistance and delayed gland morphogenesis.</title>
        <authorList>
            <person name="Cai Y."/>
            <person name="Cai X."/>
            <person name="Wang Q."/>
            <person name="Wang P."/>
            <person name="Zhang Y."/>
            <person name="Cai C."/>
            <person name="Xu Y."/>
            <person name="Wang K."/>
            <person name="Zhou Z."/>
            <person name="Wang C."/>
            <person name="Geng S."/>
            <person name="Li B."/>
            <person name="Dong Q."/>
            <person name="Hou Y."/>
            <person name="Wang H."/>
            <person name="Ai P."/>
            <person name="Liu Z."/>
            <person name="Yi F."/>
            <person name="Sun M."/>
            <person name="An G."/>
            <person name="Cheng J."/>
            <person name="Zhang Y."/>
            <person name="Shi Q."/>
            <person name="Xie Y."/>
            <person name="Shi X."/>
            <person name="Chang Y."/>
            <person name="Huang F."/>
            <person name="Chen Y."/>
            <person name="Hong S."/>
            <person name="Mi L."/>
            <person name="Sun Q."/>
            <person name="Zhang L."/>
            <person name="Zhou B."/>
            <person name="Peng R."/>
            <person name="Zhang X."/>
            <person name="Liu F."/>
        </authorList>
    </citation>
    <scope>NUCLEOTIDE SEQUENCE [LARGE SCALE GENOMIC DNA]</scope>
    <source>
        <strain evidence="3">cv. PA1801</strain>
    </source>
</reference>
<evidence type="ECO:0000313" key="3">
    <source>
        <dbReference type="Proteomes" id="UP000325315"/>
    </source>
</evidence>
<dbReference type="AlphaFoldDB" id="A0A5B6URQ1"/>
<dbReference type="Proteomes" id="UP000325315">
    <property type="component" value="Unassembled WGS sequence"/>
</dbReference>
<dbReference type="EMBL" id="SMMG02000009">
    <property type="protein sequence ID" value="KAA3460750.1"/>
    <property type="molecule type" value="Genomic_DNA"/>
</dbReference>